<sequence length="276" mass="32082">MARERILMIFGNGKSIPFRYDSPRLHVAEKTVKMKFNETPFGIPVNQPLGPREPLFQKANKVFSASFMFQRECGVSNCCSLVNVVLRRCLRPLGFETNELLQVQYGRIQRYNQMDMPHVWLDIGGYVIDNTYLEIPIKLFTKMKKSAKYVPFTDAGDLSNSFLGDEETRAMGIQDHDYEVYIWCLNTSNEEKYMALSGNKAQLLDYQAKMMKFMKETFDVELPEVKKEKICWSCNQASESLKSCSKCKIAQYCNKCCQTRDWHKIHKRVCLPPNTR</sequence>
<evidence type="ECO:0000256" key="4">
    <source>
        <dbReference type="PROSITE-ProRule" id="PRU00134"/>
    </source>
</evidence>
<dbReference type="CTD" id="20240905"/>
<dbReference type="OrthoDB" id="1028014at2759"/>
<dbReference type="GeneID" id="20240905"/>
<keyword evidence="1" id="KW-0479">Metal-binding</keyword>
<dbReference type="InterPro" id="IPR002893">
    <property type="entry name" value="Znf_MYND"/>
</dbReference>
<dbReference type="Gene3D" id="6.10.140.2220">
    <property type="match status" value="1"/>
</dbReference>
<proteinExistence type="predicted"/>
<gene>
    <name evidence="6" type="ORF">LOTGIDRAFT_168530</name>
</gene>
<evidence type="ECO:0000313" key="6">
    <source>
        <dbReference type="EMBL" id="ESO84665.1"/>
    </source>
</evidence>
<organism evidence="6 7">
    <name type="scientific">Lottia gigantea</name>
    <name type="common">Giant owl limpet</name>
    <dbReference type="NCBI Taxonomy" id="225164"/>
    <lineage>
        <taxon>Eukaryota</taxon>
        <taxon>Metazoa</taxon>
        <taxon>Spiralia</taxon>
        <taxon>Lophotrochozoa</taxon>
        <taxon>Mollusca</taxon>
        <taxon>Gastropoda</taxon>
        <taxon>Patellogastropoda</taxon>
        <taxon>Lottioidea</taxon>
        <taxon>Lottiidae</taxon>
        <taxon>Lottia</taxon>
    </lineage>
</organism>
<accession>V3ZQ82</accession>
<evidence type="ECO:0000256" key="2">
    <source>
        <dbReference type="ARBA" id="ARBA00022771"/>
    </source>
</evidence>
<feature type="domain" description="MYND-type" evidence="5">
    <location>
        <begin position="231"/>
        <end position="270"/>
    </location>
</feature>
<dbReference type="OMA" id="ENHEAIN"/>
<dbReference type="AlphaFoldDB" id="V3ZQ82"/>
<dbReference type="RefSeq" id="XP_009064656.1">
    <property type="nucleotide sequence ID" value="XM_009066408.1"/>
</dbReference>
<keyword evidence="3" id="KW-0862">Zinc</keyword>
<protein>
    <recommendedName>
        <fullName evidence="5">MYND-type domain-containing protein</fullName>
    </recommendedName>
</protein>
<dbReference type="HOGENOM" id="CLU_1009314_0_0_1"/>
<reference evidence="6 7" key="1">
    <citation type="journal article" date="2013" name="Nature">
        <title>Insights into bilaterian evolution from three spiralian genomes.</title>
        <authorList>
            <person name="Simakov O."/>
            <person name="Marletaz F."/>
            <person name="Cho S.J."/>
            <person name="Edsinger-Gonzales E."/>
            <person name="Havlak P."/>
            <person name="Hellsten U."/>
            <person name="Kuo D.H."/>
            <person name="Larsson T."/>
            <person name="Lv J."/>
            <person name="Arendt D."/>
            <person name="Savage R."/>
            <person name="Osoegawa K."/>
            <person name="de Jong P."/>
            <person name="Grimwood J."/>
            <person name="Chapman J.A."/>
            <person name="Shapiro H."/>
            <person name="Aerts A."/>
            <person name="Otillar R.P."/>
            <person name="Terry A.Y."/>
            <person name="Boore J.L."/>
            <person name="Grigoriev I.V."/>
            <person name="Lindberg D.R."/>
            <person name="Seaver E.C."/>
            <person name="Weisblat D.A."/>
            <person name="Putnam N.H."/>
            <person name="Rokhsar D.S."/>
        </authorList>
    </citation>
    <scope>NUCLEOTIDE SEQUENCE [LARGE SCALE GENOMIC DNA]</scope>
</reference>
<dbReference type="Proteomes" id="UP000030746">
    <property type="component" value="Unassembled WGS sequence"/>
</dbReference>
<dbReference type="GO" id="GO:0008270">
    <property type="term" value="F:zinc ion binding"/>
    <property type="evidence" value="ECO:0007669"/>
    <property type="project" value="UniProtKB-KW"/>
</dbReference>
<dbReference type="STRING" id="225164.V3ZQ82"/>
<dbReference type="Pfam" id="PF01753">
    <property type="entry name" value="zf-MYND"/>
    <property type="match status" value="1"/>
</dbReference>
<dbReference type="EMBL" id="KB203440">
    <property type="protein sequence ID" value="ESO84665.1"/>
    <property type="molecule type" value="Genomic_DNA"/>
</dbReference>
<dbReference type="SUPFAM" id="SSF144232">
    <property type="entry name" value="HIT/MYND zinc finger-like"/>
    <property type="match status" value="1"/>
</dbReference>
<keyword evidence="7" id="KW-1185">Reference proteome</keyword>
<evidence type="ECO:0000259" key="5">
    <source>
        <dbReference type="PROSITE" id="PS50865"/>
    </source>
</evidence>
<evidence type="ECO:0000313" key="7">
    <source>
        <dbReference type="Proteomes" id="UP000030746"/>
    </source>
</evidence>
<name>V3ZQ82_LOTGI</name>
<dbReference type="KEGG" id="lgi:LOTGIDRAFT_168530"/>
<evidence type="ECO:0000256" key="1">
    <source>
        <dbReference type="ARBA" id="ARBA00022723"/>
    </source>
</evidence>
<dbReference type="PROSITE" id="PS01360">
    <property type="entry name" value="ZF_MYND_1"/>
    <property type="match status" value="1"/>
</dbReference>
<dbReference type="PROSITE" id="PS50865">
    <property type="entry name" value="ZF_MYND_2"/>
    <property type="match status" value="1"/>
</dbReference>
<evidence type="ECO:0000256" key="3">
    <source>
        <dbReference type="ARBA" id="ARBA00022833"/>
    </source>
</evidence>
<keyword evidence="2 4" id="KW-0863">Zinc-finger</keyword>